<dbReference type="InterPro" id="IPR036236">
    <property type="entry name" value="Znf_C2H2_sf"/>
</dbReference>
<keyword evidence="2" id="KW-0479">Metal-binding</keyword>
<dbReference type="PROSITE" id="PS00028">
    <property type="entry name" value="ZINC_FINGER_C2H2_1"/>
    <property type="match status" value="3"/>
</dbReference>
<evidence type="ECO:0000256" key="6">
    <source>
        <dbReference type="ARBA" id="ARBA00023242"/>
    </source>
</evidence>
<evidence type="ECO:0000256" key="2">
    <source>
        <dbReference type="ARBA" id="ARBA00022723"/>
    </source>
</evidence>
<dbReference type="GO" id="GO:0000981">
    <property type="term" value="F:DNA-binding transcription factor activity, RNA polymerase II-specific"/>
    <property type="evidence" value="ECO:0007669"/>
    <property type="project" value="TreeGrafter"/>
</dbReference>
<dbReference type="Proteomes" id="UP001432027">
    <property type="component" value="Unassembled WGS sequence"/>
</dbReference>
<dbReference type="GO" id="GO:0000122">
    <property type="term" value="P:negative regulation of transcription by RNA polymerase II"/>
    <property type="evidence" value="ECO:0007669"/>
    <property type="project" value="UniProtKB-ARBA"/>
</dbReference>
<dbReference type="InterPro" id="IPR013087">
    <property type="entry name" value="Znf_C2H2_type"/>
</dbReference>
<keyword evidence="6" id="KW-0539">Nucleus</keyword>
<keyword evidence="11" id="KW-1185">Reference proteome</keyword>
<evidence type="ECO:0000256" key="4">
    <source>
        <dbReference type="ARBA" id="ARBA00022771"/>
    </source>
</evidence>
<feature type="domain" description="C2H2-type" evidence="9">
    <location>
        <begin position="545"/>
        <end position="573"/>
    </location>
</feature>
<dbReference type="GO" id="GO:0005634">
    <property type="term" value="C:nucleus"/>
    <property type="evidence" value="ECO:0007669"/>
    <property type="project" value="UniProtKB-SubCell"/>
</dbReference>
<feature type="region of interest" description="Disordered" evidence="8">
    <location>
        <begin position="324"/>
        <end position="372"/>
    </location>
</feature>
<evidence type="ECO:0000256" key="3">
    <source>
        <dbReference type="ARBA" id="ARBA00022737"/>
    </source>
</evidence>
<evidence type="ECO:0000256" key="7">
    <source>
        <dbReference type="PROSITE-ProRule" id="PRU00042"/>
    </source>
</evidence>
<dbReference type="EMBL" id="BTSX01000003">
    <property type="protein sequence ID" value="GMS90569.1"/>
    <property type="molecule type" value="Genomic_DNA"/>
</dbReference>
<gene>
    <name evidence="10" type="ORF">PENTCL1PPCAC_12744</name>
</gene>
<feature type="domain" description="C2H2-type" evidence="9">
    <location>
        <begin position="489"/>
        <end position="516"/>
    </location>
</feature>
<proteinExistence type="predicted"/>
<comment type="caution">
    <text evidence="10">The sequence shown here is derived from an EMBL/GenBank/DDBJ whole genome shotgun (WGS) entry which is preliminary data.</text>
</comment>
<dbReference type="AlphaFoldDB" id="A0AAV5TA06"/>
<dbReference type="PANTHER" id="PTHR24394">
    <property type="entry name" value="ZINC FINGER PROTEIN"/>
    <property type="match status" value="1"/>
</dbReference>
<reference evidence="10" key="1">
    <citation type="submission" date="2023-10" db="EMBL/GenBank/DDBJ databases">
        <title>Genome assembly of Pristionchus species.</title>
        <authorList>
            <person name="Yoshida K."/>
            <person name="Sommer R.J."/>
        </authorList>
    </citation>
    <scope>NUCLEOTIDE SEQUENCE</scope>
    <source>
        <strain evidence="10">RS0144</strain>
    </source>
</reference>
<evidence type="ECO:0000256" key="1">
    <source>
        <dbReference type="ARBA" id="ARBA00004123"/>
    </source>
</evidence>
<dbReference type="SUPFAM" id="SSF57667">
    <property type="entry name" value="beta-beta-alpha zinc fingers"/>
    <property type="match status" value="2"/>
</dbReference>
<organism evidence="10 11">
    <name type="scientific">Pristionchus entomophagus</name>
    <dbReference type="NCBI Taxonomy" id="358040"/>
    <lineage>
        <taxon>Eukaryota</taxon>
        <taxon>Metazoa</taxon>
        <taxon>Ecdysozoa</taxon>
        <taxon>Nematoda</taxon>
        <taxon>Chromadorea</taxon>
        <taxon>Rhabditida</taxon>
        <taxon>Rhabditina</taxon>
        <taxon>Diplogasteromorpha</taxon>
        <taxon>Diplogasteroidea</taxon>
        <taxon>Neodiplogasteridae</taxon>
        <taxon>Pristionchus</taxon>
    </lineage>
</organism>
<keyword evidence="3" id="KW-0677">Repeat</keyword>
<dbReference type="FunFam" id="3.30.160.60:FF:000446">
    <property type="entry name" value="Zinc finger protein"/>
    <property type="match status" value="1"/>
</dbReference>
<name>A0AAV5TA06_9BILA</name>
<accession>A0AAV5TA06</accession>
<dbReference type="PROSITE" id="PS50157">
    <property type="entry name" value="ZINC_FINGER_C2H2_2"/>
    <property type="match status" value="3"/>
</dbReference>
<feature type="domain" description="C2H2-type" evidence="9">
    <location>
        <begin position="389"/>
        <end position="411"/>
    </location>
</feature>
<comment type="subcellular location">
    <subcellularLocation>
        <location evidence="1">Nucleus</location>
    </subcellularLocation>
</comment>
<dbReference type="GO" id="GO:0008270">
    <property type="term" value="F:zinc ion binding"/>
    <property type="evidence" value="ECO:0007669"/>
    <property type="project" value="UniProtKB-KW"/>
</dbReference>
<dbReference type="Pfam" id="PF13912">
    <property type="entry name" value="zf-C2H2_6"/>
    <property type="match status" value="1"/>
</dbReference>
<protein>
    <recommendedName>
        <fullName evidence="9">C2H2-type domain-containing protein</fullName>
    </recommendedName>
</protein>
<evidence type="ECO:0000256" key="8">
    <source>
        <dbReference type="SAM" id="MobiDB-lite"/>
    </source>
</evidence>
<evidence type="ECO:0000259" key="9">
    <source>
        <dbReference type="PROSITE" id="PS50157"/>
    </source>
</evidence>
<keyword evidence="5" id="KW-0862">Zinc</keyword>
<dbReference type="PANTHER" id="PTHR24394:SF29">
    <property type="entry name" value="MYONEURIN"/>
    <property type="match status" value="1"/>
</dbReference>
<feature type="compositionally biased region" description="Acidic residues" evidence="8">
    <location>
        <begin position="324"/>
        <end position="342"/>
    </location>
</feature>
<dbReference type="Pfam" id="PF00096">
    <property type="entry name" value="zf-C2H2"/>
    <property type="match status" value="1"/>
</dbReference>
<sequence>EELRLICLSNWRTKAFSLGRSDKTLGPVITKTLDLMMMVVRDGTTDEDQFLADSVQELSEMRDQAAKKDENQLESPRDLVYGISVAIGSIIQSLIDRGKTDEDPSPESTDDLRLQQLLEWREKAFVLGKQDKALGSVLTSMFDLARMVVRDGAVNEEKSLCWAMSSLKNTREFAQRHDTKQSDDPFRSLIYGITEAFGVMLGSLVEEPKEDLLIVETALRATQSIDATEPATPATLPELLHRVKQEEIDDNEPLFADEQPGPSRPMFTSHTHMSLANLLNSTGNSSMGGGATFEATVKQELEWPQYETEIQLMEDDSLQYYDDDEEMTDEEEEETGELSPDDADFRPGCKPRKRRRVPKGRGRPRKDASKTDLRLAVTNPAIPDESGMFACTKCDKVFPTYRGLKSHAYKHDAILCTGCSQHVRPENMPRHSTVCIKGSNVMTQMQKMQKKWMREPESPEMEAGLKLRTEVRTIHRKTPKRNRREEPKKPCPVCGHLCANKSHLDYHMRTHTGELPFACPHCNLRFRSLSTRNNHIGSSHGLMPYNCTICGRTFDRQVNLRLHHDTEHKDLQLLQPPEMHELQKISDETASALQKIYEVPAAREPSPLL</sequence>
<evidence type="ECO:0000313" key="10">
    <source>
        <dbReference type="EMBL" id="GMS90569.1"/>
    </source>
</evidence>
<feature type="compositionally biased region" description="Basic residues" evidence="8">
    <location>
        <begin position="349"/>
        <end position="364"/>
    </location>
</feature>
<feature type="non-terminal residue" evidence="10">
    <location>
        <position position="1"/>
    </location>
</feature>
<dbReference type="Gene3D" id="3.30.160.60">
    <property type="entry name" value="Classic Zinc Finger"/>
    <property type="match status" value="3"/>
</dbReference>
<evidence type="ECO:0000313" key="11">
    <source>
        <dbReference type="Proteomes" id="UP001432027"/>
    </source>
</evidence>
<keyword evidence="4 7" id="KW-0863">Zinc-finger</keyword>
<evidence type="ECO:0000256" key="5">
    <source>
        <dbReference type="ARBA" id="ARBA00022833"/>
    </source>
</evidence>
<dbReference type="SMART" id="SM00355">
    <property type="entry name" value="ZnF_C2H2"/>
    <property type="match status" value="4"/>
</dbReference>